<comment type="similarity">
    <text evidence="2">Belongs to the UbiA prenyltransferase family.</text>
</comment>
<dbReference type="FunFam" id="1.10.357.140:FF:000011">
    <property type="entry name" value="Homogentisate phytyltransferase 1"/>
    <property type="match status" value="1"/>
</dbReference>
<feature type="transmembrane region" description="Helical" evidence="7">
    <location>
        <begin position="221"/>
        <end position="241"/>
    </location>
</feature>
<accession>A0A5N6R929</accession>
<keyword evidence="4 7" id="KW-0812">Transmembrane</keyword>
<reference evidence="8 9" key="1">
    <citation type="submission" date="2019-06" db="EMBL/GenBank/DDBJ databases">
        <title>A chromosomal-level reference genome of Carpinus fangiana (Coryloideae, Betulaceae).</title>
        <authorList>
            <person name="Yang X."/>
            <person name="Wang Z."/>
            <person name="Zhang L."/>
            <person name="Hao G."/>
            <person name="Liu J."/>
            <person name="Yang Y."/>
        </authorList>
    </citation>
    <scope>NUCLEOTIDE SEQUENCE [LARGE SCALE GENOMIC DNA]</scope>
    <source>
        <strain evidence="8">Cfa_2016G</strain>
        <tissue evidence="8">Leaf</tissue>
    </source>
</reference>
<proteinExistence type="inferred from homology"/>
<evidence type="ECO:0000313" key="8">
    <source>
        <dbReference type="EMBL" id="KAE8056308.1"/>
    </source>
</evidence>
<keyword evidence="6 7" id="KW-0472">Membrane</keyword>
<comment type="subcellular location">
    <subcellularLocation>
        <location evidence="1">Plastid</location>
        <location evidence="1">Chloroplast membrane</location>
        <topology evidence="1">Multi-pass membrane protein</topology>
    </subcellularLocation>
</comment>
<feature type="transmembrane region" description="Helical" evidence="7">
    <location>
        <begin position="148"/>
        <end position="173"/>
    </location>
</feature>
<dbReference type="InterPro" id="IPR000537">
    <property type="entry name" value="UbiA_prenyltransferase"/>
</dbReference>
<dbReference type="GO" id="GO:0004659">
    <property type="term" value="F:prenyltransferase activity"/>
    <property type="evidence" value="ECO:0007669"/>
    <property type="project" value="InterPro"/>
</dbReference>
<evidence type="ECO:0000256" key="2">
    <source>
        <dbReference type="ARBA" id="ARBA00005985"/>
    </source>
</evidence>
<dbReference type="Gene3D" id="1.10.357.140">
    <property type="entry name" value="UbiA prenyltransferase"/>
    <property type="match status" value="1"/>
</dbReference>
<keyword evidence="3" id="KW-0808">Transferase</keyword>
<evidence type="ECO:0000256" key="5">
    <source>
        <dbReference type="ARBA" id="ARBA00022989"/>
    </source>
</evidence>
<evidence type="ECO:0000256" key="3">
    <source>
        <dbReference type="ARBA" id="ARBA00022679"/>
    </source>
</evidence>
<dbReference type="Proteomes" id="UP000327013">
    <property type="component" value="Chromosome 5"/>
</dbReference>
<organism evidence="8 9">
    <name type="scientific">Carpinus fangiana</name>
    <dbReference type="NCBI Taxonomy" id="176857"/>
    <lineage>
        <taxon>Eukaryota</taxon>
        <taxon>Viridiplantae</taxon>
        <taxon>Streptophyta</taxon>
        <taxon>Embryophyta</taxon>
        <taxon>Tracheophyta</taxon>
        <taxon>Spermatophyta</taxon>
        <taxon>Magnoliopsida</taxon>
        <taxon>eudicotyledons</taxon>
        <taxon>Gunneridae</taxon>
        <taxon>Pentapetalae</taxon>
        <taxon>rosids</taxon>
        <taxon>fabids</taxon>
        <taxon>Fagales</taxon>
        <taxon>Betulaceae</taxon>
        <taxon>Carpinus</taxon>
    </lineage>
</organism>
<name>A0A5N6R929_9ROSI</name>
<dbReference type="PANTHER" id="PTHR43009:SF7">
    <property type="entry name" value="HOMOGENTISATE GERANYLGERANYLTRANSFERASE, CHLOROPLASTIC"/>
    <property type="match status" value="1"/>
</dbReference>
<dbReference type="AlphaFoldDB" id="A0A5N6R929"/>
<sequence length="402" mass="44256">MVFMVSSTLYANNPSCLPTCLGCVVPCQVLSVKQLRRRSIECRPNYKCFRSSSRISASLADDIRSHESISIRKDGGMANKCRHAVASKHEYASKPEDDNSSSFLNLLSKQLEAFYLFSRPHTVIGTIAGILSVSLLPVETIADLSPTFFMGLLKALVPSIFMNIYVVGLNQLFDVDIDKVNKPNLPVASGDFSMGTGITIVMTCLVMSFAMGIIFKSPPLFAALLVSFLLGSAYSIELPLLRWKRHAFLAATCILIVRAVVVQLAFFLHIQTYVLGRPVMITKSLVFAATFMCFFSAVIALFKDIPDVDGDRDFGIQSFSVKLGQEKVFWLCVNMLSMAYGAAVVTGASSSFLPSKLVTTLGHLALASFLWVRAQTVDLASKESVTSFYMFIWKVSDSMQQR</sequence>
<dbReference type="InterPro" id="IPR044502">
    <property type="entry name" value="AtHST-like"/>
</dbReference>
<feature type="transmembrane region" description="Helical" evidence="7">
    <location>
        <begin position="280"/>
        <end position="302"/>
    </location>
</feature>
<evidence type="ECO:0000256" key="6">
    <source>
        <dbReference type="ARBA" id="ARBA00023136"/>
    </source>
</evidence>
<dbReference type="CDD" id="cd13960">
    <property type="entry name" value="PT_UbiA_HPT1"/>
    <property type="match status" value="1"/>
</dbReference>
<dbReference type="InterPro" id="IPR044878">
    <property type="entry name" value="UbiA_sf"/>
</dbReference>
<feature type="transmembrane region" description="Helical" evidence="7">
    <location>
        <begin position="328"/>
        <end position="346"/>
    </location>
</feature>
<dbReference type="NCBIfam" id="NF009525">
    <property type="entry name" value="PRK12887.1"/>
    <property type="match status" value="1"/>
</dbReference>
<feature type="transmembrane region" description="Helical" evidence="7">
    <location>
        <begin position="248"/>
        <end position="268"/>
    </location>
</feature>
<feature type="transmembrane region" description="Helical" evidence="7">
    <location>
        <begin position="113"/>
        <end position="136"/>
    </location>
</feature>
<evidence type="ECO:0000256" key="1">
    <source>
        <dbReference type="ARBA" id="ARBA00004508"/>
    </source>
</evidence>
<dbReference type="OrthoDB" id="1502398at2759"/>
<feature type="transmembrane region" description="Helical" evidence="7">
    <location>
        <begin position="194"/>
        <end position="215"/>
    </location>
</feature>
<evidence type="ECO:0000256" key="7">
    <source>
        <dbReference type="SAM" id="Phobius"/>
    </source>
</evidence>
<dbReference type="PANTHER" id="PTHR43009">
    <property type="entry name" value="HOMOGENTISATE SOLANESYLTRANSFERASE, CHLOROPLASTIC"/>
    <property type="match status" value="1"/>
</dbReference>
<evidence type="ECO:0008006" key="10">
    <source>
        <dbReference type="Google" id="ProtNLM"/>
    </source>
</evidence>
<evidence type="ECO:0000256" key="4">
    <source>
        <dbReference type="ARBA" id="ARBA00022692"/>
    </source>
</evidence>
<keyword evidence="5 7" id="KW-1133">Transmembrane helix</keyword>
<keyword evidence="9" id="KW-1185">Reference proteome</keyword>
<dbReference type="EMBL" id="CM017325">
    <property type="protein sequence ID" value="KAE8056308.1"/>
    <property type="molecule type" value="Genomic_DNA"/>
</dbReference>
<evidence type="ECO:0000313" key="9">
    <source>
        <dbReference type="Proteomes" id="UP000327013"/>
    </source>
</evidence>
<dbReference type="GO" id="GO:0031969">
    <property type="term" value="C:chloroplast membrane"/>
    <property type="evidence" value="ECO:0007669"/>
    <property type="project" value="UniProtKB-SubCell"/>
</dbReference>
<protein>
    <recommendedName>
        <fullName evidence="10">Homogentisate phytyltransferase</fullName>
    </recommendedName>
</protein>
<dbReference type="Pfam" id="PF01040">
    <property type="entry name" value="UbiA"/>
    <property type="match status" value="1"/>
</dbReference>
<gene>
    <name evidence="8" type="ORF">FH972_013091</name>
</gene>